<evidence type="ECO:0000256" key="1">
    <source>
        <dbReference type="ARBA" id="ARBA00006484"/>
    </source>
</evidence>
<protein>
    <submittedName>
        <fullName evidence="4">SDR family oxidoreductase</fullName>
        <ecNumber evidence="4">1.1.-.-</ecNumber>
    </submittedName>
</protein>
<dbReference type="PANTHER" id="PTHR43976:SF16">
    <property type="entry name" value="SHORT-CHAIN DEHYDROGENASE_REDUCTASE FAMILY PROTEIN"/>
    <property type="match status" value="1"/>
</dbReference>
<dbReference type="EMBL" id="JAVRHK010000042">
    <property type="protein sequence ID" value="MDT0678776.1"/>
    <property type="molecule type" value="Genomic_DNA"/>
</dbReference>
<dbReference type="Proteomes" id="UP001262582">
    <property type="component" value="Unassembled WGS sequence"/>
</dbReference>
<reference evidence="4 5" key="1">
    <citation type="submission" date="2023-09" db="EMBL/GenBank/DDBJ databases">
        <authorList>
            <person name="Rey-Velasco X."/>
        </authorList>
    </citation>
    <scope>NUCLEOTIDE SEQUENCE [LARGE SCALE GENOMIC DNA]</scope>
    <source>
        <strain evidence="4 5">F117</strain>
    </source>
</reference>
<keyword evidence="2 4" id="KW-0560">Oxidoreductase</keyword>
<dbReference type="InterPro" id="IPR051911">
    <property type="entry name" value="SDR_oxidoreductase"/>
</dbReference>
<evidence type="ECO:0000313" key="4">
    <source>
        <dbReference type="EMBL" id="MDT0678776.1"/>
    </source>
</evidence>
<dbReference type="Gene3D" id="3.40.50.720">
    <property type="entry name" value="NAD(P)-binding Rossmann-like Domain"/>
    <property type="match status" value="1"/>
</dbReference>
<organism evidence="4 5">
    <name type="scientific">Autumnicola musiva</name>
    <dbReference type="NCBI Taxonomy" id="3075589"/>
    <lineage>
        <taxon>Bacteria</taxon>
        <taxon>Pseudomonadati</taxon>
        <taxon>Bacteroidota</taxon>
        <taxon>Flavobacteriia</taxon>
        <taxon>Flavobacteriales</taxon>
        <taxon>Flavobacteriaceae</taxon>
        <taxon>Autumnicola</taxon>
    </lineage>
</organism>
<dbReference type="RefSeq" id="WP_311505109.1">
    <property type="nucleotide sequence ID" value="NZ_JAVRHK010000042.1"/>
</dbReference>
<dbReference type="InterPro" id="IPR002347">
    <property type="entry name" value="SDR_fam"/>
</dbReference>
<dbReference type="PRINTS" id="PR00080">
    <property type="entry name" value="SDRFAMILY"/>
</dbReference>
<evidence type="ECO:0000256" key="3">
    <source>
        <dbReference type="RuleBase" id="RU000363"/>
    </source>
</evidence>
<name>A0ABU3DB63_9FLAO</name>
<comment type="caution">
    <text evidence="4">The sequence shown here is derived from an EMBL/GenBank/DDBJ whole genome shotgun (WGS) entry which is preliminary data.</text>
</comment>
<evidence type="ECO:0000313" key="5">
    <source>
        <dbReference type="Proteomes" id="UP001262582"/>
    </source>
</evidence>
<dbReference type="InterPro" id="IPR036291">
    <property type="entry name" value="NAD(P)-bd_dom_sf"/>
</dbReference>
<comment type="similarity">
    <text evidence="1 3">Belongs to the short-chain dehydrogenases/reductases (SDR) family.</text>
</comment>
<dbReference type="EC" id="1.1.-.-" evidence="4"/>
<evidence type="ECO:0000256" key="2">
    <source>
        <dbReference type="ARBA" id="ARBA00023002"/>
    </source>
</evidence>
<gene>
    <name evidence="4" type="ORF">RM539_19570</name>
</gene>
<sequence>MKTIFITGASSGIGKASAKFFQENGWNVIATMRTPEKETELTQLENVTFLPLDITNTEQIQSTVKKAISLHDIDVVLNNAGYGLFGAMEALSNKQITQQVNTNLIGTMQVAQTFIPYFREKKNGLFITVTSIAGLMAYPFGSVYHATKWALEGWSESLSIELSMFNIGVKTISPSGTNTNFSGSSLDLGSHVVYDETIQKTLGGFSSPSTPEEIAEIIYEAATDNKDHLRYLAGENAQQRYARRLEIGPEAFRKEIKEWFTDIRNS</sequence>
<accession>A0ABU3DB63</accession>
<dbReference type="CDD" id="cd05374">
    <property type="entry name" value="17beta-HSD-like_SDR_c"/>
    <property type="match status" value="1"/>
</dbReference>
<dbReference type="SUPFAM" id="SSF51735">
    <property type="entry name" value="NAD(P)-binding Rossmann-fold domains"/>
    <property type="match status" value="1"/>
</dbReference>
<dbReference type="PANTHER" id="PTHR43976">
    <property type="entry name" value="SHORT CHAIN DEHYDROGENASE"/>
    <property type="match status" value="1"/>
</dbReference>
<dbReference type="PRINTS" id="PR00081">
    <property type="entry name" value="GDHRDH"/>
</dbReference>
<dbReference type="GO" id="GO:0016491">
    <property type="term" value="F:oxidoreductase activity"/>
    <property type="evidence" value="ECO:0007669"/>
    <property type="project" value="UniProtKB-KW"/>
</dbReference>
<proteinExistence type="inferred from homology"/>
<dbReference type="Pfam" id="PF00106">
    <property type="entry name" value="adh_short"/>
    <property type="match status" value="1"/>
</dbReference>
<keyword evidence="5" id="KW-1185">Reference proteome</keyword>